<feature type="repeat" description="ANK" evidence="7">
    <location>
        <begin position="141"/>
        <end position="173"/>
    </location>
</feature>
<feature type="transmembrane region" description="Helical" evidence="8">
    <location>
        <begin position="645"/>
        <end position="665"/>
    </location>
</feature>
<name>A0ABD3IKK4_EUCGL</name>
<evidence type="ECO:0000313" key="10">
    <source>
        <dbReference type="EMBL" id="KAL3713988.1"/>
    </source>
</evidence>
<organism evidence="10 11">
    <name type="scientific">Eucalyptus globulus</name>
    <name type="common">Tasmanian blue gum</name>
    <dbReference type="NCBI Taxonomy" id="34317"/>
    <lineage>
        <taxon>Eukaryota</taxon>
        <taxon>Viridiplantae</taxon>
        <taxon>Streptophyta</taxon>
        <taxon>Embryophyta</taxon>
        <taxon>Tracheophyta</taxon>
        <taxon>Spermatophyta</taxon>
        <taxon>Magnoliopsida</taxon>
        <taxon>eudicotyledons</taxon>
        <taxon>Gunneridae</taxon>
        <taxon>Pentapetalae</taxon>
        <taxon>rosids</taxon>
        <taxon>malvids</taxon>
        <taxon>Myrtales</taxon>
        <taxon>Myrtaceae</taxon>
        <taxon>Myrtoideae</taxon>
        <taxon>Eucalypteae</taxon>
        <taxon>Eucalyptus</taxon>
    </lineage>
</organism>
<evidence type="ECO:0000256" key="3">
    <source>
        <dbReference type="ARBA" id="ARBA00022737"/>
    </source>
</evidence>
<feature type="transmembrane region" description="Helical" evidence="8">
    <location>
        <begin position="577"/>
        <end position="601"/>
    </location>
</feature>
<protein>
    <recommendedName>
        <fullName evidence="9">PGG domain-containing protein</fullName>
    </recommendedName>
</protein>
<dbReference type="EMBL" id="JBJKBG010000011">
    <property type="protein sequence ID" value="KAL3713988.1"/>
    <property type="molecule type" value="Genomic_DNA"/>
</dbReference>
<keyword evidence="11" id="KW-1185">Reference proteome</keyword>
<feature type="repeat" description="ANK" evidence="7">
    <location>
        <begin position="354"/>
        <end position="375"/>
    </location>
</feature>
<dbReference type="Gene3D" id="1.25.40.20">
    <property type="entry name" value="Ankyrin repeat-containing domain"/>
    <property type="match status" value="3"/>
</dbReference>
<sequence length="666" mass="73678">MRVQKATEFESDSPIKSMDRDLYLAASTGDSDFIKRLITDETGYCLANTQVTPQRNSLLHIAITSQQTELVRTLIRLCPCLLPHQNSHGDTPLHVAAKMGCLEIVRLLVDDGVPAHRAREMSNYYDPSPDDLSPLRKVNGCGDSPLHLAVRSGHIDVVELLVKADSQLMYIDNKVGESPVFMAVEAGFFDIARCMILQMSSSPSSPHYKGANGLTALHAALIRTHHGRALESHVPDLSLENIRRIMRDGLLSLYDGLAGRFQSCQIDIIKVLVNKWPLIVTEADEYGRTPLHYAAHLGHLEATKHLLEMNCSVAYIPNKEGMCAFHVAAKQGHVKIMDELIDHCPDVHELHDEKGRTALHVAVVSGRTRVVKYILGNKKFQELINIPDEEGNTPLHLAANCGKDEILMTLTYDRRVDKKAVNKQHCKAIDILHYNPSLGELVKTRIMKKMERAGSRQSLKLVIRDEADTRRYDPYSENNDVKAGDLSGSNSFSERDVLLRLYSDRSSLERSTSGMTSLSDNSFRSIRLKGISGTHLLVATLIATVTFTAGLAVPGGYKDRGSDSDDGTAALVSRAAFRIFLIANALAFYCSTLSVFLHFLTSVEHNFHLLLRFTKFAAVLTYISILALMIAFTSGMRAILPGWDAFSTATVAIGCCFVVVCLFGFI</sequence>
<evidence type="ECO:0000256" key="8">
    <source>
        <dbReference type="SAM" id="Phobius"/>
    </source>
</evidence>
<evidence type="ECO:0000256" key="6">
    <source>
        <dbReference type="ARBA" id="ARBA00023136"/>
    </source>
</evidence>
<dbReference type="Proteomes" id="UP001634007">
    <property type="component" value="Unassembled WGS sequence"/>
</dbReference>
<feature type="domain" description="PGG" evidence="9">
    <location>
        <begin position="531"/>
        <end position="636"/>
    </location>
</feature>
<dbReference type="PROSITE" id="PS50297">
    <property type="entry name" value="ANK_REP_REGION"/>
    <property type="match status" value="5"/>
</dbReference>
<keyword evidence="2 8" id="KW-0812">Transmembrane</keyword>
<dbReference type="Pfam" id="PF12796">
    <property type="entry name" value="Ank_2"/>
    <property type="match status" value="4"/>
</dbReference>
<feature type="repeat" description="ANK" evidence="7">
    <location>
        <begin position="286"/>
        <end position="318"/>
    </location>
</feature>
<keyword evidence="3" id="KW-0677">Repeat</keyword>
<dbReference type="SUPFAM" id="SSF48403">
    <property type="entry name" value="Ankyrin repeat"/>
    <property type="match status" value="1"/>
</dbReference>
<proteinExistence type="predicted"/>
<evidence type="ECO:0000256" key="7">
    <source>
        <dbReference type="PROSITE-ProRule" id="PRU00023"/>
    </source>
</evidence>
<feature type="transmembrane region" description="Helical" evidence="8">
    <location>
        <begin position="536"/>
        <end position="557"/>
    </location>
</feature>
<evidence type="ECO:0000259" key="9">
    <source>
        <dbReference type="Pfam" id="PF13962"/>
    </source>
</evidence>
<dbReference type="PANTHER" id="PTHR24186">
    <property type="entry name" value="PROTEIN PHOSPHATASE 1 REGULATORY SUBUNIT"/>
    <property type="match status" value="1"/>
</dbReference>
<evidence type="ECO:0000256" key="2">
    <source>
        <dbReference type="ARBA" id="ARBA00022692"/>
    </source>
</evidence>
<accession>A0ABD3IKK4</accession>
<reference evidence="10 11" key="1">
    <citation type="submission" date="2024-11" db="EMBL/GenBank/DDBJ databases">
        <title>Chromosome-level genome assembly of Eucalyptus globulus Labill. provides insights into its genome evolution.</title>
        <authorList>
            <person name="Li X."/>
        </authorList>
    </citation>
    <scope>NUCLEOTIDE SEQUENCE [LARGE SCALE GENOMIC DNA]</scope>
    <source>
        <strain evidence="10">CL2024</strain>
        <tissue evidence="10">Fresh tender leaves</tissue>
    </source>
</reference>
<gene>
    <name evidence="10" type="ORF">ACJRO7_006014</name>
</gene>
<dbReference type="InterPro" id="IPR002110">
    <property type="entry name" value="Ankyrin_rpt"/>
</dbReference>
<evidence type="ECO:0000256" key="5">
    <source>
        <dbReference type="ARBA" id="ARBA00023043"/>
    </source>
</evidence>
<keyword evidence="6 8" id="KW-0472">Membrane</keyword>
<dbReference type="GO" id="GO:0016020">
    <property type="term" value="C:membrane"/>
    <property type="evidence" value="ECO:0007669"/>
    <property type="project" value="UniProtKB-SubCell"/>
</dbReference>
<dbReference type="PROSITE" id="PS50088">
    <property type="entry name" value="ANK_REPEAT"/>
    <property type="match status" value="6"/>
</dbReference>
<feature type="transmembrane region" description="Helical" evidence="8">
    <location>
        <begin position="613"/>
        <end position="633"/>
    </location>
</feature>
<evidence type="ECO:0000313" key="11">
    <source>
        <dbReference type="Proteomes" id="UP001634007"/>
    </source>
</evidence>
<feature type="repeat" description="ANK" evidence="7">
    <location>
        <begin position="390"/>
        <end position="423"/>
    </location>
</feature>
<evidence type="ECO:0000256" key="1">
    <source>
        <dbReference type="ARBA" id="ARBA00004141"/>
    </source>
</evidence>
<comment type="subcellular location">
    <subcellularLocation>
        <location evidence="1">Membrane</location>
        <topology evidence="1">Multi-pass membrane protein</topology>
    </subcellularLocation>
</comment>
<dbReference type="InterPro" id="IPR036770">
    <property type="entry name" value="Ankyrin_rpt-contain_sf"/>
</dbReference>
<dbReference type="SMART" id="SM00248">
    <property type="entry name" value="ANK"/>
    <property type="match status" value="9"/>
</dbReference>
<comment type="caution">
    <text evidence="10">The sequence shown here is derived from an EMBL/GenBank/DDBJ whole genome shotgun (WGS) entry which is preliminary data.</text>
</comment>
<dbReference type="InterPro" id="IPR026961">
    <property type="entry name" value="PGG_dom"/>
</dbReference>
<keyword evidence="5 7" id="KW-0040">ANK repeat</keyword>
<keyword evidence="4 8" id="KW-1133">Transmembrane helix</keyword>
<dbReference type="PANTHER" id="PTHR24186:SF36">
    <property type="entry name" value="SERINE_THREONINE-PROTEIN PHOSPHATASE 6 REGULATORY ANKYRIN REPEAT SUBUNIT A-LIKE"/>
    <property type="match status" value="1"/>
</dbReference>
<feature type="repeat" description="ANK" evidence="7">
    <location>
        <begin position="88"/>
        <end position="120"/>
    </location>
</feature>
<evidence type="ECO:0000256" key="4">
    <source>
        <dbReference type="ARBA" id="ARBA00022989"/>
    </source>
</evidence>
<dbReference type="Pfam" id="PF13962">
    <property type="entry name" value="PGG"/>
    <property type="match status" value="1"/>
</dbReference>
<feature type="repeat" description="ANK" evidence="7">
    <location>
        <begin position="320"/>
        <end position="352"/>
    </location>
</feature>
<dbReference type="AlphaFoldDB" id="A0ABD3IKK4"/>